<dbReference type="InParanoid" id="M3XUA9"/>
<feature type="region of interest" description="Disordered" evidence="1">
    <location>
        <begin position="162"/>
        <end position="211"/>
    </location>
</feature>
<feature type="compositionally biased region" description="Basic residues" evidence="1">
    <location>
        <begin position="55"/>
        <end position="65"/>
    </location>
</feature>
<feature type="compositionally biased region" description="Pro residues" evidence="1">
    <location>
        <begin position="126"/>
        <end position="138"/>
    </location>
</feature>
<dbReference type="HOGENOM" id="CLU_1304525_0_0_1"/>
<dbReference type="AlphaFoldDB" id="M3XUA9"/>
<sequence length="211" mass="22725">MRAAVAEWPSWLTATWAFRTQFSLLLQILKCVCVCMCFKLPFCKMGTVSSPRQSCRGHHRQRPAPHTRGAMGPEGARWRAGQPPGQTSWRELSSPSSPPPATHSPQATPFKTPSLTSVHVGRSLGPAPPHTPALPGSPPCSLSSGGEIRSLRPAHVRLYQAADPRPGSASATLCASPPPPTAQGPWKEERSTSPPCAQRRKRPQGKQSHPT</sequence>
<proteinExistence type="predicted"/>
<evidence type="ECO:0000256" key="1">
    <source>
        <dbReference type="SAM" id="MobiDB-lite"/>
    </source>
</evidence>
<evidence type="ECO:0000313" key="2">
    <source>
        <dbReference type="Ensembl" id="ENSMPUP00000002659.1"/>
    </source>
</evidence>
<dbReference type="EMBL" id="AEYP01029822">
    <property type="status" value="NOT_ANNOTATED_CDS"/>
    <property type="molecule type" value="Genomic_DNA"/>
</dbReference>
<organism evidence="2">
    <name type="scientific">Mustela putorius furo</name>
    <name type="common">European domestic ferret</name>
    <name type="synonym">Mustela furo</name>
    <dbReference type="NCBI Taxonomy" id="9669"/>
    <lineage>
        <taxon>Eukaryota</taxon>
        <taxon>Metazoa</taxon>
        <taxon>Chordata</taxon>
        <taxon>Craniata</taxon>
        <taxon>Vertebrata</taxon>
        <taxon>Euteleostomi</taxon>
        <taxon>Mammalia</taxon>
        <taxon>Eutheria</taxon>
        <taxon>Laurasiatheria</taxon>
        <taxon>Carnivora</taxon>
        <taxon>Caniformia</taxon>
        <taxon>Musteloidea</taxon>
        <taxon>Mustelidae</taxon>
        <taxon>Mustelinae</taxon>
        <taxon>Mustela</taxon>
    </lineage>
</organism>
<dbReference type="EMBL" id="AEYP01029821">
    <property type="status" value="NOT_ANNOTATED_CDS"/>
    <property type="molecule type" value="Genomic_DNA"/>
</dbReference>
<name>M3XUA9_MUSPF</name>
<protein>
    <submittedName>
        <fullName evidence="2">Uncharacterized protein</fullName>
    </submittedName>
</protein>
<accession>M3XUA9</accession>
<reference evidence="2" key="1">
    <citation type="submission" date="2024-06" db="UniProtKB">
        <authorList>
            <consortium name="Ensembl"/>
        </authorList>
    </citation>
    <scope>IDENTIFICATION</scope>
</reference>
<feature type="compositionally biased region" description="Polar residues" evidence="1">
    <location>
        <begin position="103"/>
        <end position="117"/>
    </location>
</feature>
<dbReference type="Ensembl" id="ENSMPUT00000002714.1">
    <property type="protein sequence ID" value="ENSMPUP00000002659.1"/>
    <property type="gene ID" value="ENSMPUG00000002687.1"/>
</dbReference>
<dbReference type="EMBL" id="AEYP01029820">
    <property type="status" value="NOT_ANNOTATED_CDS"/>
    <property type="molecule type" value="Genomic_DNA"/>
</dbReference>
<feature type="region of interest" description="Disordered" evidence="1">
    <location>
        <begin position="48"/>
        <end position="147"/>
    </location>
</feature>